<dbReference type="AlphaFoldDB" id="A0A318XQW8"/>
<accession>A0A318XQW8</accession>
<keyword evidence="2" id="KW-1185">Reference proteome</keyword>
<gene>
    <name evidence="1" type="ORF">LY28_00456</name>
</gene>
<sequence>MIAERINCRKCKYYYITWDARMPHGCKAFGFKTRLFPSVVVYQSSGQTCQGYAEKNQNAKLK</sequence>
<organism evidence="1 2">
    <name type="scientific">Ruminiclostridium sufflavum DSM 19573</name>
    <dbReference type="NCBI Taxonomy" id="1121337"/>
    <lineage>
        <taxon>Bacteria</taxon>
        <taxon>Bacillati</taxon>
        <taxon>Bacillota</taxon>
        <taxon>Clostridia</taxon>
        <taxon>Eubacteriales</taxon>
        <taxon>Oscillospiraceae</taxon>
        <taxon>Ruminiclostridium</taxon>
    </lineage>
</organism>
<evidence type="ECO:0008006" key="3">
    <source>
        <dbReference type="Google" id="ProtNLM"/>
    </source>
</evidence>
<dbReference type="OrthoDB" id="9807346at2"/>
<protein>
    <recommendedName>
        <fullName evidence="3">Uracil-DNA glycosylase</fullName>
    </recommendedName>
</protein>
<dbReference type="EMBL" id="QKMR01000002">
    <property type="protein sequence ID" value="PYG89858.1"/>
    <property type="molecule type" value="Genomic_DNA"/>
</dbReference>
<dbReference type="RefSeq" id="WP_110460538.1">
    <property type="nucleotide sequence ID" value="NZ_QKMR01000002.1"/>
</dbReference>
<proteinExistence type="predicted"/>
<comment type="caution">
    <text evidence="1">The sequence shown here is derived from an EMBL/GenBank/DDBJ whole genome shotgun (WGS) entry which is preliminary data.</text>
</comment>
<evidence type="ECO:0000313" key="1">
    <source>
        <dbReference type="EMBL" id="PYG89858.1"/>
    </source>
</evidence>
<reference evidence="1 2" key="1">
    <citation type="submission" date="2018-06" db="EMBL/GenBank/DDBJ databases">
        <title>Genomic Encyclopedia of Type Strains, Phase I: the one thousand microbial genomes (KMG-I) project.</title>
        <authorList>
            <person name="Kyrpides N."/>
        </authorList>
    </citation>
    <scope>NUCLEOTIDE SEQUENCE [LARGE SCALE GENOMIC DNA]</scope>
    <source>
        <strain evidence="1 2">DSM 19573</strain>
    </source>
</reference>
<evidence type="ECO:0000313" key="2">
    <source>
        <dbReference type="Proteomes" id="UP000248132"/>
    </source>
</evidence>
<dbReference type="Proteomes" id="UP000248132">
    <property type="component" value="Unassembled WGS sequence"/>
</dbReference>
<name>A0A318XQW8_9FIRM</name>